<reference evidence="2" key="1">
    <citation type="journal article" date="2020" name="mSystems">
        <title>Genome- and Community-Level Interaction Insights into Carbon Utilization and Element Cycling Functions of Hydrothermarchaeota in Hydrothermal Sediment.</title>
        <authorList>
            <person name="Zhou Z."/>
            <person name="Liu Y."/>
            <person name="Xu W."/>
            <person name="Pan J."/>
            <person name="Luo Z.H."/>
            <person name="Li M."/>
        </authorList>
    </citation>
    <scope>NUCLEOTIDE SEQUENCE [LARGE SCALE GENOMIC DNA]</scope>
    <source>
        <strain evidence="2">SpSt-897</strain>
    </source>
</reference>
<feature type="region of interest" description="Disordered" evidence="1">
    <location>
        <begin position="607"/>
        <end position="628"/>
    </location>
</feature>
<dbReference type="EMBL" id="DTMF01000128">
    <property type="protein sequence ID" value="HGF33696.1"/>
    <property type="molecule type" value="Genomic_DNA"/>
</dbReference>
<sequence>MADRIDKNDLNQFLPDPREEVRRRILELEAALKPSEMDALELQEREEAAQAYAGENEKHFVDYCEDCIRTSVRAMENIRRIQKECWSVYQEEPPANYARKERWQSRVVYPKPFMTVQGAKAIVRKAFEPHFLSIENERSPEAAEFYEKIMTLMLSPSFADFANQFADASEMGFAVGQSMEMIPVWRTGRGLRYILVEPQKIHRDPDALSREPQSGLYWIHQEWLDYYHLKEQEKQGLMINIGHFSPGQQGRAEDAMNLSREAIAERRGQVYHKSRFRTLILVSEFWGTVLSPRGEVLLPRATYTVAADRVIRLPKASPYLSLRWPGTGFSPLPHLLRFDGRSLLQGIKGLWEFMCSLICLHNDHLNWKVNPPSEIDISILVDPEDLDDYPGKQWLTCGALQGQQAVRTMERRTDTGEIMAWLNFGNQAYDEATLPSVVRGLPGYRAEVTAREAAQALDQAMTVFGQIGKNLERGALAAILAGAETIAINITFEELAMFMGENYAQRYADPTSPTGLRLPQLTTGAFHVSGISALMQDWEIIRNIRETILPLAAPNSVFLPYLRPYNIIKSLEHRLNLRDEGIVVDEETAARIDKAQQAQQEEAIQAMRAAQMAEAQQIPPAPPEGMTQ</sequence>
<protein>
    <recommendedName>
        <fullName evidence="3">Portal protein</fullName>
    </recommendedName>
</protein>
<evidence type="ECO:0000256" key="1">
    <source>
        <dbReference type="SAM" id="MobiDB-lite"/>
    </source>
</evidence>
<gene>
    <name evidence="2" type="ORF">ENW96_04800</name>
</gene>
<accession>A0A7C3UX43</accession>
<organism evidence="2">
    <name type="scientific">Desulfobacca acetoxidans</name>
    <dbReference type="NCBI Taxonomy" id="60893"/>
    <lineage>
        <taxon>Bacteria</taxon>
        <taxon>Pseudomonadati</taxon>
        <taxon>Thermodesulfobacteriota</taxon>
        <taxon>Desulfobaccia</taxon>
        <taxon>Desulfobaccales</taxon>
        <taxon>Desulfobaccaceae</taxon>
        <taxon>Desulfobacca</taxon>
    </lineage>
</organism>
<comment type="caution">
    <text evidence="2">The sequence shown here is derived from an EMBL/GenBank/DDBJ whole genome shotgun (WGS) entry which is preliminary data.</text>
</comment>
<dbReference type="AlphaFoldDB" id="A0A7C3UX43"/>
<proteinExistence type="predicted"/>
<feature type="compositionally biased region" description="Low complexity" evidence="1">
    <location>
        <begin position="607"/>
        <end position="618"/>
    </location>
</feature>
<feature type="compositionally biased region" description="Pro residues" evidence="1">
    <location>
        <begin position="619"/>
        <end position="628"/>
    </location>
</feature>
<evidence type="ECO:0008006" key="3">
    <source>
        <dbReference type="Google" id="ProtNLM"/>
    </source>
</evidence>
<evidence type="ECO:0000313" key="2">
    <source>
        <dbReference type="EMBL" id="HGF33696.1"/>
    </source>
</evidence>
<name>A0A7C3UX43_9BACT</name>